<dbReference type="InterPro" id="IPR006867">
    <property type="entry name" value="DUF632"/>
</dbReference>
<dbReference type="Gramene" id="AET3Gv20476400.5">
    <property type="protein sequence ID" value="AET3Gv20476400.5"/>
    <property type="gene ID" value="AET3Gv20476400"/>
</dbReference>
<protein>
    <recommendedName>
        <fullName evidence="2">DUF632 domain-containing protein</fullName>
    </recommendedName>
</protein>
<reference evidence="4" key="1">
    <citation type="journal article" date="2014" name="Science">
        <title>Ancient hybridizations among the ancestral genomes of bread wheat.</title>
        <authorList>
            <consortium name="International Wheat Genome Sequencing Consortium,"/>
            <person name="Marcussen T."/>
            <person name="Sandve S.R."/>
            <person name="Heier L."/>
            <person name="Spannagl M."/>
            <person name="Pfeifer M."/>
            <person name="Jakobsen K.S."/>
            <person name="Wulff B.B."/>
            <person name="Steuernagel B."/>
            <person name="Mayer K.F."/>
            <person name="Olsen O.A."/>
        </authorList>
    </citation>
    <scope>NUCLEOTIDE SEQUENCE [LARGE SCALE GENOMIC DNA]</scope>
    <source>
        <strain evidence="4">cv. AL8/78</strain>
    </source>
</reference>
<feature type="region of interest" description="Disordered" evidence="1">
    <location>
        <begin position="1"/>
        <end position="93"/>
    </location>
</feature>
<evidence type="ECO:0000313" key="3">
    <source>
        <dbReference type="EnsemblPlants" id="AET3Gv20476400.5"/>
    </source>
</evidence>
<feature type="compositionally biased region" description="Basic and acidic residues" evidence="1">
    <location>
        <begin position="79"/>
        <end position="89"/>
    </location>
</feature>
<dbReference type="Pfam" id="PF04782">
    <property type="entry name" value="DUF632"/>
    <property type="match status" value="1"/>
</dbReference>
<evidence type="ECO:0000256" key="1">
    <source>
        <dbReference type="SAM" id="MobiDB-lite"/>
    </source>
</evidence>
<feature type="domain" description="DUF632" evidence="2">
    <location>
        <begin position="180"/>
        <end position="221"/>
    </location>
</feature>
<dbReference type="PANTHER" id="PTHR21450:SF47">
    <property type="entry name" value="OS01G0500500 PROTEIN"/>
    <property type="match status" value="1"/>
</dbReference>
<dbReference type="PANTHER" id="PTHR21450">
    <property type="entry name" value="PROTEIN ALTERED PHOSPHATE STARVATION RESPONSE 1"/>
    <property type="match status" value="1"/>
</dbReference>
<reference evidence="3" key="3">
    <citation type="journal article" date="2017" name="Nature">
        <title>Genome sequence of the progenitor of the wheat D genome Aegilops tauschii.</title>
        <authorList>
            <person name="Luo M.C."/>
            <person name="Gu Y.Q."/>
            <person name="Puiu D."/>
            <person name="Wang H."/>
            <person name="Twardziok S.O."/>
            <person name="Deal K.R."/>
            <person name="Huo N."/>
            <person name="Zhu T."/>
            <person name="Wang L."/>
            <person name="Wang Y."/>
            <person name="McGuire P.E."/>
            <person name="Liu S."/>
            <person name="Long H."/>
            <person name="Ramasamy R.K."/>
            <person name="Rodriguez J.C."/>
            <person name="Van S.L."/>
            <person name="Yuan L."/>
            <person name="Wang Z."/>
            <person name="Xia Z."/>
            <person name="Xiao L."/>
            <person name="Anderson O.D."/>
            <person name="Ouyang S."/>
            <person name="Liang Y."/>
            <person name="Zimin A.V."/>
            <person name="Pertea G."/>
            <person name="Qi P."/>
            <person name="Bennetzen J.L."/>
            <person name="Dai X."/>
            <person name="Dawson M.W."/>
            <person name="Muller H.G."/>
            <person name="Kugler K."/>
            <person name="Rivarola-Duarte L."/>
            <person name="Spannagl M."/>
            <person name="Mayer K.F.X."/>
            <person name="Lu F.H."/>
            <person name="Bevan M.W."/>
            <person name="Leroy P."/>
            <person name="Li P."/>
            <person name="You F.M."/>
            <person name="Sun Q."/>
            <person name="Liu Z."/>
            <person name="Lyons E."/>
            <person name="Wicker T."/>
            <person name="Salzberg S.L."/>
            <person name="Devos K.M."/>
            <person name="Dvorak J."/>
        </authorList>
    </citation>
    <scope>NUCLEOTIDE SEQUENCE [LARGE SCALE GENOMIC DNA]</scope>
    <source>
        <strain evidence="3">cv. AL8/78</strain>
    </source>
</reference>
<sequence length="242" mass="26352">FSMDDTVHGQPPKRGVMDSMGSSPVTPPPPPQLNPSPITPASATPPPPMPEAQMATWDYFFGPTPTPPPTLEQQTDDTWMDRREKESVPEVKAPVMNPAVSEASAPSRGAEEWAERPPQTALEKAKAIDELGANLPPSKPIVRKPPKAPGLQPEVHHQHASSMGSVETRKGKIMMVSASLLQIIAQLDDNFLRSSESAHDVSKKLEATRMHYHSNHADSRGKCVLFLLNGNCRGGPHSNPWF</sequence>
<accession>A0A453EV13</accession>
<organism evidence="3 4">
    <name type="scientific">Aegilops tauschii subsp. strangulata</name>
    <name type="common">Goatgrass</name>
    <dbReference type="NCBI Taxonomy" id="200361"/>
    <lineage>
        <taxon>Eukaryota</taxon>
        <taxon>Viridiplantae</taxon>
        <taxon>Streptophyta</taxon>
        <taxon>Embryophyta</taxon>
        <taxon>Tracheophyta</taxon>
        <taxon>Spermatophyta</taxon>
        <taxon>Magnoliopsida</taxon>
        <taxon>Liliopsida</taxon>
        <taxon>Poales</taxon>
        <taxon>Poaceae</taxon>
        <taxon>BOP clade</taxon>
        <taxon>Pooideae</taxon>
        <taxon>Triticodae</taxon>
        <taxon>Triticeae</taxon>
        <taxon>Triticinae</taxon>
        <taxon>Aegilops</taxon>
    </lineage>
</organism>
<evidence type="ECO:0000259" key="2">
    <source>
        <dbReference type="Pfam" id="PF04782"/>
    </source>
</evidence>
<dbReference type="Proteomes" id="UP000015105">
    <property type="component" value="Chromosome 3D"/>
</dbReference>
<proteinExistence type="predicted"/>
<reference evidence="3" key="4">
    <citation type="submission" date="2019-03" db="UniProtKB">
        <authorList>
            <consortium name="EnsemblPlants"/>
        </authorList>
    </citation>
    <scope>IDENTIFICATION</scope>
</reference>
<feature type="region of interest" description="Disordered" evidence="1">
    <location>
        <begin position="146"/>
        <end position="166"/>
    </location>
</feature>
<reference evidence="3" key="5">
    <citation type="journal article" date="2021" name="G3 (Bethesda)">
        <title>Aegilops tauschii genome assembly Aet v5.0 features greater sequence contiguity and improved annotation.</title>
        <authorList>
            <person name="Wang L."/>
            <person name="Zhu T."/>
            <person name="Rodriguez J.C."/>
            <person name="Deal K.R."/>
            <person name="Dubcovsky J."/>
            <person name="McGuire P.E."/>
            <person name="Lux T."/>
            <person name="Spannagl M."/>
            <person name="Mayer K.F.X."/>
            <person name="Baldrich P."/>
            <person name="Meyers B.C."/>
            <person name="Huo N."/>
            <person name="Gu Y.Q."/>
            <person name="Zhou H."/>
            <person name="Devos K.M."/>
            <person name="Bennetzen J.L."/>
            <person name="Unver T."/>
            <person name="Budak H."/>
            <person name="Gulick P.J."/>
            <person name="Galiba G."/>
            <person name="Kalapos B."/>
            <person name="Nelson D.R."/>
            <person name="Li P."/>
            <person name="You F.M."/>
            <person name="Luo M.C."/>
            <person name="Dvorak J."/>
        </authorList>
    </citation>
    <scope>NUCLEOTIDE SEQUENCE [LARGE SCALE GENOMIC DNA]</scope>
    <source>
        <strain evidence="3">cv. AL8/78</strain>
    </source>
</reference>
<keyword evidence="4" id="KW-1185">Reference proteome</keyword>
<evidence type="ECO:0000313" key="4">
    <source>
        <dbReference type="Proteomes" id="UP000015105"/>
    </source>
</evidence>
<dbReference type="AlphaFoldDB" id="A0A453EV13"/>
<feature type="compositionally biased region" description="Pro residues" evidence="1">
    <location>
        <begin position="25"/>
        <end position="50"/>
    </location>
</feature>
<dbReference type="EnsemblPlants" id="AET3Gv20476400.5">
    <property type="protein sequence ID" value="AET3Gv20476400.5"/>
    <property type="gene ID" value="AET3Gv20476400"/>
</dbReference>
<reference evidence="4" key="2">
    <citation type="journal article" date="2017" name="Nat. Plants">
        <title>The Aegilops tauschii genome reveals multiple impacts of transposons.</title>
        <authorList>
            <person name="Zhao G."/>
            <person name="Zou C."/>
            <person name="Li K."/>
            <person name="Wang K."/>
            <person name="Li T."/>
            <person name="Gao L."/>
            <person name="Zhang X."/>
            <person name="Wang H."/>
            <person name="Yang Z."/>
            <person name="Liu X."/>
            <person name="Jiang W."/>
            <person name="Mao L."/>
            <person name="Kong X."/>
            <person name="Jiao Y."/>
            <person name="Jia J."/>
        </authorList>
    </citation>
    <scope>NUCLEOTIDE SEQUENCE [LARGE SCALE GENOMIC DNA]</scope>
    <source>
        <strain evidence="4">cv. AL8/78</strain>
    </source>
</reference>
<name>A0A453EV13_AEGTS</name>